<evidence type="ECO:0000313" key="3">
    <source>
        <dbReference type="Proteomes" id="UP000198312"/>
    </source>
</evidence>
<gene>
    <name evidence="2" type="ORF">CFK37_04265</name>
</gene>
<reference evidence="2 3" key="1">
    <citation type="submission" date="2017-07" db="EMBL/GenBank/DDBJ databases">
        <title>Virgibacillus sp. LM2416.</title>
        <authorList>
            <person name="Tak E.J."/>
            <person name="Bae J.-W."/>
        </authorList>
    </citation>
    <scope>NUCLEOTIDE SEQUENCE [LARGE SCALE GENOMIC DNA]</scope>
    <source>
        <strain evidence="2 3">LM2416</strain>
    </source>
</reference>
<evidence type="ECO:0000259" key="1">
    <source>
        <dbReference type="Pfam" id="PF13460"/>
    </source>
</evidence>
<dbReference type="RefSeq" id="WP_089060720.1">
    <property type="nucleotide sequence ID" value="NZ_CP022315.1"/>
</dbReference>
<dbReference type="Proteomes" id="UP000198312">
    <property type="component" value="Chromosome"/>
</dbReference>
<dbReference type="KEGG" id="vil:CFK37_04265"/>
<dbReference type="PANTHER" id="PTHR43355">
    <property type="entry name" value="FLAVIN REDUCTASE (NADPH)"/>
    <property type="match status" value="1"/>
</dbReference>
<dbReference type="PANTHER" id="PTHR43355:SF2">
    <property type="entry name" value="FLAVIN REDUCTASE (NADPH)"/>
    <property type="match status" value="1"/>
</dbReference>
<accession>A0A220U0I6</accession>
<dbReference type="Gene3D" id="3.40.50.720">
    <property type="entry name" value="NAD(P)-binding Rossmann-like Domain"/>
    <property type="match status" value="1"/>
</dbReference>
<dbReference type="GO" id="GO:0016646">
    <property type="term" value="F:oxidoreductase activity, acting on the CH-NH group of donors, NAD or NADP as acceptor"/>
    <property type="evidence" value="ECO:0007669"/>
    <property type="project" value="TreeGrafter"/>
</dbReference>
<sequence>MKLLVLGASGRVGHKIVKRALADHHDVVALVRSPENFNLIDEYLTVLKGNVLEENDLLRALDGVDAIISALNTDQNNTLSRSMPIIVQTMESQQIKRLISIGTAGILDSRTEPNLYRFQSNESKRRKTIAAEDHLKAYQYLEKSQLDWTVVCPTYLPDGESEGDFRVEENLLPVDGKRITVGDTAAFAYSLLNSNNFNKARVGIAY</sequence>
<dbReference type="InterPro" id="IPR051606">
    <property type="entry name" value="Polyketide_Oxido-like"/>
</dbReference>
<dbReference type="AlphaFoldDB" id="A0A220U0I6"/>
<dbReference type="Pfam" id="PF13460">
    <property type="entry name" value="NAD_binding_10"/>
    <property type="match status" value="1"/>
</dbReference>
<dbReference type="EMBL" id="CP022315">
    <property type="protein sequence ID" value="ASK61443.1"/>
    <property type="molecule type" value="Genomic_DNA"/>
</dbReference>
<keyword evidence="3" id="KW-1185">Reference proteome</keyword>
<dbReference type="InterPro" id="IPR036291">
    <property type="entry name" value="NAD(P)-bd_dom_sf"/>
</dbReference>
<dbReference type="InterPro" id="IPR016040">
    <property type="entry name" value="NAD(P)-bd_dom"/>
</dbReference>
<proteinExistence type="predicted"/>
<dbReference type="OrthoDB" id="9785372at2"/>
<dbReference type="SUPFAM" id="SSF51735">
    <property type="entry name" value="NAD(P)-binding Rossmann-fold domains"/>
    <property type="match status" value="1"/>
</dbReference>
<name>A0A220U0I6_9BACI</name>
<evidence type="ECO:0000313" key="2">
    <source>
        <dbReference type="EMBL" id="ASK61443.1"/>
    </source>
</evidence>
<feature type="domain" description="NAD(P)-binding" evidence="1">
    <location>
        <begin position="7"/>
        <end position="194"/>
    </location>
</feature>
<protein>
    <recommendedName>
        <fullName evidence="1">NAD(P)-binding domain-containing protein</fullName>
    </recommendedName>
</protein>
<organism evidence="2 3">
    <name type="scientific">Virgibacillus phasianinus</name>
    <dbReference type="NCBI Taxonomy" id="2017483"/>
    <lineage>
        <taxon>Bacteria</taxon>
        <taxon>Bacillati</taxon>
        <taxon>Bacillota</taxon>
        <taxon>Bacilli</taxon>
        <taxon>Bacillales</taxon>
        <taxon>Bacillaceae</taxon>
        <taxon>Virgibacillus</taxon>
    </lineage>
</organism>